<sequence length="150" mass="16604">MAEQKLIRTQLNLIPISYPSLFFNLELKVLNPSPWLSTSLLAPRSSLRISKTLPNPLSSPLPSASPSPPPPQTLADPSPPAPRPPPPRPLLRRLRRHRLRRRGRRRRGPRRIAVGGRRGVPEGRGGVPRGVRHHAGAARAREALLPAFQV</sequence>
<comment type="caution">
    <text evidence="2">The sequence shown here is derived from an EMBL/GenBank/DDBJ whole genome shotgun (WGS) entry which is preliminary data.</text>
</comment>
<protein>
    <submittedName>
        <fullName evidence="2">Uncharacterized protein</fullName>
    </submittedName>
</protein>
<feature type="compositionally biased region" description="Basic residues" evidence="1">
    <location>
        <begin position="90"/>
        <end position="110"/>
    </location>
</feature>
<proteinExistence type="predicted"/>
<feature type="compositionally biased region" description="Gly residues" evidence="1">
    <location>
        <begin position="116"/>
        <end position="128"/>
    </location>
</feature>
<accession>A0A199W2X1</accession>
<evidence type="ECO:0000256" key="1">
    <source>
        <dbReference type="SAM" id="MobiDB-lite"/>
    </source>
</evidence>
<name>A0A199W2X1_ANACO</name>
<dbReference type="EMBL" id="LSRQ01000307">
    <property type="protein sequence ID" value="OAY83832.1"/>
    <property type="molecule type" value="Genomic_DNA"/>
</dbReference>
<feature type="compositionally biased region" description="Pro residues" evidence="1">
    <location>
        <begin position="57"/>
        <end position="89"/>
    </location>
</feature>
<organism evidence="2 3">
    <name type="scientific">Ananas comosus</name>
    <name type="common">Pineapple</name>
    <name type="synonym">Ananas ananas</name>
    <dbReference type="NCBI Taxonomy" id="4615"/>
    <lineage>
        <taxon>Eukaryota</taxon>
        <taxon>Viridiplantae</taxon>
        <taxon>Streptophyta</taxon>
        <taxon>Embryophyta</taxon>
        <taxon>Tracheophyta</taxon>
        <taxon>Spermatophyta</taxon>
        <taxon>Magnoliopsida</taxon>
        <taxon>Liliopsida</taxon>
        <taxon>Poales</taxon>
        <taxon>Bromeliaceae</taxon>
        <taxon>Bromelioideae</taxon>
        <taxon>Ananas</taxon>
    </lineage>
</organism>
<feature type="region of interest" description="Disordered" evidence="1">
    <location>
        <begin position="50"/>
        <end position="131"/>
    </location>
</feature>
<evidence type="ECO:0000313" key="2">
    <source>
        <dbReference type="EMBL" id="OAY83832.1"/>
    </source>
</evidence>
<dbReference type="AlphaFoldDB" id="A0A199W2X1"/>
<gene>
    <name evidence="2" type="ORF">ACMD2_06293</name>
</gene>
<dbReference type="Proteomes" id="UP000092600">
    <property type="component" value="Unassembled WGS sequence"/>
</dbReference>
<evidence type="ECO:0000313" key="3">
    <source>
        <dbReference type="Proteomes" id="UP000092600"/>
    </source>
</evidence>
<reference evidence="2 3" key="1">
    <citation type="journal article" date="2016" name="DNA Res.">
        <title>The draft genome of MD-2 pineapple using hybrid error correction of long reads.</title>
        <authorList>
            <person name="Redwan R.M."/>
            <person name="Saidin A."/>
            <person name="Kumar S.V."/>
        </authorList>
    </citation>
    <scope>NUCLEOTIDE SEQUENCE [LARGE SCALE GENOMIC DNA]</scope>
    <source>
        <strain evidence="3">cv. MD2</strain>
        <tissue evidence="2">Leaf</tissue>
    </source>
</reference>